<gene>
    <name evidence="1" type="ORF">ERS027646_03485</name>
</gene>
<dbReference type="EMBL" id="CNGE01000827">
    <property type="protein sequence ID" value="CKT39650.1"/>
    <property type="molecule type" value="Genomic_DNA"/>
</dbReference>
<accession>A0A655AIK1</accession>
<dbReference type="Proteomes" id="UP000048948">
    <property type="component" value="Unassembled WGS sequence"/>
</dbReference>
<organism evidence="1 2">
    <name type="scientific">Mycobacterium tuberculosis</name>
    <dbReference type="NCBI Taxonomy" id="1773"/>
    <lineage>
        <taxon>Bacteria</taxon>
        <taxon>Bacillati</taxon>
        <taxon>Actinomycetota</taxon>
        <taxon>Actinomycetes</taxon>
        <taxon>Mycobacteriales</taxon>
        <taxon>Mycobacteriaceae</taxon>
        <taxon>Mycobacterium</taxon>
        <taxon>Mycobacterium tuberculosis complex</taxon>
    </lineage>
</organism>
<protein>
    <submittedName>
        <fullName evidence="1">Uncharacterized protein</fullName>
    </submittedName>
</protein>
<evidence type="ECO:0000313" key="2">
    <source>
        <dbReference type="Proteomes" id="UP000048948"/>
    </source>
</evidence>
<name>A0A655AIK1_MYCTX</name>
<sequence>MQEKPTSRGVPDKAAALCMASHVSCTDPWPATRPLTEVTAIPWVLAYALIDIIPRCSMGMEQYSHGSPSLSPSTYDSPS</sequence>
<proteinExistence type="predicted"/>
<dbReference type="AlphaFoldDB" id="A0A655AIK1"/>
<reference evidence="1 2" key="1">
    <citation type="submission" date="2015-03" db="EMBL/GenBank/DDBJ databases">
        <authorList>
            <consortium name="Pathogen Informatics"/>
        </authorList>
    </citation>
    <scope>NUCLEOTIDE SEQUENCE [LARGE SCALE GENOMIC DNA]</scope>
    <source>
        <strain evidence="1 2">Bir 172</strain>
    </source>
</reference>
<evidence type="ECO:0000313" key="1">
    <source>
        <dbReference type="EMBL" id="CKT39650.1"/>
    </source>
</evidence>